<evidence type="ECO:0000313" key="1">
    <source>
        <dbReference type="EMBL" id="PIR76294.1"/>
    </source>
</evidence>
<name>A0A2H0TVV8_9BACT</name>
<protein>
    <submittedName>
        <fullName evidence="1">Uncharacterized protein</fullName>
    </submittedName>
</protein>
<reference evidence="2" key="1">
    <citation type="submission" date="2017-09" db="EMBL/GenBank/DDBJ databases">
        <title>Depth-based differentiation of microbial function through sediment-hosted aquifers and enrichment of novel symbionts in the deep terrestrial subsurface.</title>
        <authorList>
            <person name="Probst A.J."/>
            <person name="Ladd B."/>
            <person name="Jarett J.K."/>
            <person name="Geller-Mcgrath D.E."/>
            <person name="Sieber C.M.K."/>
            <person name="Emerson J.B."/>
            <person name="Anantharaman K."/>
            <person name="Thomas B.C."/>
            <person name="Malmstrom R."/>
            <person name="Stieglmeier M."/>
            <person name="Klingl A."/>
            <person name="Woyke T."/>
            <person name="Ryan C.M."/>
            <person name="Banfield J.F."/>
        </authorList>
    </citation>
    <scope>NUCLEOTIDE SEQUENCE [LARGE SCALE GENOMIC DNA]</scope>
</reference>
<sequence>MGIAESVRAFEERMRFFRRRGTVAKEILTAMEEKDTLFRGFTPEEEVIPSLIDVFERVMIGAAYIQDMDPQIMVSECALGKMLAWLREISTSHIELALVAAQGCPRSRLGQLYEDPFDVWSRERPQYLHWLYAIASVFCGYHGIDPDPDDEGNICSFSW</sequence>
<dbReference type="Proteomes" id="UP000231530">
    <property type="component" value="Unassembled WGS sequence"/>
</dbReference>
<comment type="caution">
    <text evidence="1">The sequence shown here is derived from an EMBL/GenBank/DDBJ whole genome shotgun (WGS) entry which is preliminary data.</text>
</comment>
<dbReference type="EMBL" id="PFBY01000033">
    <property type="protein sequence ID" value="PIR76294.1"/>
    <property type="molecule type" value="Genomic_DNA"/>
</dbReference>
<dbReference type="AlphaFoldDB" id="A0A2H0TVV8"/>
<organism evidence="1 2">
    <name type="scientific">Candidatus Magasanikbacteria bacterium CG10_big_fil_rev_8_21_14_0_10_42_10</name>
    <dbReference type="NCBI Taxonomy" id="1974649"/>
    <lineage>
        <taxon>Bacteria</taxon>
        <taxon>Candidatus Magasanikiibacteriota</taxon>
    </lineage>
</organism>
<proteinExistence type="predicted"/>
<gene>
    <name evidence="1" type="ORF">COU32_02745</name>
</gene>
<accession>A0A2H0TVV8</accession>
<evidence type="ECO:0000313" key="2">
    <source>
        <dbReference type="Proteomes" id="UP000231530"/>
    </source>
</evidence>